<proteinExistence type="predicted"/>
<sequence>MVFGARLKNPEEDLGRADQGAGSTMHVRFHVSEVFSLSYDNDQCISQMSRNSLAS</sequence>
<evidence type="ECO:0000313" key="3">
    <source>
        <dbReference type="Proteomes" id="UP000016932"/>
    </source>
</evidence>
<dbReference type="VEuPathDB" id="FungiDB:MYCFIDRAFT_175658"/>
<feature type="region of interest" description="Disordered" evidence="1">
    <location>
        <begin position="1"/>
        <end position="20"/>
    </location>
</feature>
<dbReference type="GeneID" id="19333419"/>
<evidence type="ECO:0000256" key="1">
    <source>
        <dbReference type="SAM" id="MobiDB-lite"/>
    </source>
</evidence>
<dbReference type="EMBL" id="KB446559">
    <property type="protein sequence ID" value="EME82107.1"/>
    <property type="molecule type" value="Genomic_DNA"/>
</dbReference>
<organism evidence="2 3">
    <name type="scientific">Pseudocercospora fijiensis (strain CIRAD86)</name>
    <name type="common">Black leaf streak disease fungus</name>
    <name type="synonym">Mycosphaerella fijiensis</name>
    <dbReference type="NCBI Taxonomy" id="383855"/>
    <lineage>
        <taxon>Eukaryota</taxon>
        <taxon>Fungi</taxon>
        <taxon>Dikarya</taxon>
        <taxon>Ascomycota</taxon>
        <taxon>Pezizomycotina</taxon>
        <taxon>Dothideomycetes</taxon>
        <taxon>Dothideomycetidae</taxon>
        <taxon>Mycosphaerellales</taxon>
        <taxon>Mycosphaerellaceae</taxon>
        <taxon>Pseudocercospora</taxon>
    </lineage>
</organism>
<dbReference type="KEGG" id="pfj:MYCFIDRAFT_175658"/>
<reference evidence="2 3" key="1">
    <citation type="journal article" date="2012" name="PLoS Pathog.">
        <title>Diverse lifestyles and strategies of plant pathogenesis encoded in the genomes of eighteen Dothideomycetes fungi.</title>
        <authorList>
            <person name="Ohm R.A."/>
            <person name="Feau N."/>
            <person name="Henrissat B."/>
            <person name="Schoch C.L."/>
            <person name="Horwitz B.A."/>
            <person name="Barry K.W."/>
            <person name="Condon B.J."/>
            <person name="Copeland A.C."/>
            <person name="Dhillon B."/>
            <person name="Glaser F."/>
            <person name="Hesse C.N."/>
            <person name="Kosti I."/>
            <person name="LaButti K."/>
            <person name="Lindquist E.A."/>
            <person name="Lucas S."/>
            <person name="Salamov A.A."/>
            <person name="Bradshaw R.E."/>
            <person name="Ciuffetti L."/>
            <person name="Hamelin R.C."/>
            <person name="Kema G.H.J."/>
            <person name="Lawrence C."/>
            <person name="Scott J.A."/>
            <person name="Spatafora J.W."/>
            <person name="Turgeon B.G."/>
            <person name="de Wit P.J.G.M."/>
            <person name="Zhong S."/>
            <person name="Goodwin S.B."/>
            <person name="Grigoriev I.V."/>
        </authorList>
    </citation>
    <scope>NUCLEOTIDE SEQUENCE [LARGE SCALE GENOMIC DNA]</scope>
    <source>
        <strain evidence="2 3">CIRAD86</strain>
    </source>
</reference>
<keyword evidence="3" id="KW-1185">Reference proteome</keyword>
<protein>
    <submittedName>
        <fullName evidence="2">Uncharacterized protein</fullName>
    </submittedName>
</protein>
<dbReference type="Proteomes" id="UP000016932">
    <property type="component" value="Unassembled WGS sequence"/>
</dbReference>
<dbReference type="RefSeq" id="XP_007927546.1">
    <property type="nucleotide sequence ID" value="XM_007929355.1"/>
</dbReference>
<evidence type="ECO:0000313" key="2">
    <source>
        <dbReference type="EMBL" id="EME82107.1"/>
    </source>
</evidence>
<accession>M3AXA7</accession>
<gene>
    <name evidence="2" type="ORF">MYCFIDRAFT_175658</name>
</gene>
<dbReference type="AlphaFoldDB" id="M3AXA7"/>
<name>M3AXA7_PSEFD</name>
<dbReference type="HOGENOM" id="CLU_3033421_0_0_1"/>